<keyword evidence="3" id="KW-0805">Transcription regulation</keyword>
<name>A0ABS5Q5R0_9PSED</name>
<dbReference type="InterPro" id="IPR001789">
    <property type="entry name" value="Sig_transdc_resp-reg_receiver"/>
</dbReference>
<dbReference type="Gene3D" id="3.40.50.2300">
    <property type="match status" value="1"/>
</dbReference>
<dbReference type="Pfam" id="PF00072">
    <property type="entry name" value="Response_reg"/>
    <property type="match status" value="1"/>
</dbReference>
<dbReference type="Proteomes" id="UP001196601">
    <property type="component" value="Unassembled WGS sequence"/>
</dbReference>
<dbReference type="CDD" id="cd17572">
    <property type="entry name" value="REC_NtrC1-like"/>
    <property type="match status" value="1"/>
</dbReference>
<evidence type="ECO:0000256" key="3">
    <source>
        <dbReference type="ARBA" id="ARBA00023015"/>
    </source>
</evidence>
<keyword evidence="10" id="KW-1185">Reference proteome</keyword>
<dbReference type="SUPFAM" id="SSF46689">
    <property type="entry name" value="Homeodomain-like"/>
    <property type="match status" value="1"/>
</dbReference>
<dbReference type="PANTHER" id="PTHR32071">
    <property type="entry name" value="TRANSCRIPTIONAL REGULATORY PROTEIN"/>
    <property type="match status" value="1"/>
</dbReference>
<dbReference type="InterPro" id="IPR011006">
    <property type="entry name" value="CheY-like_superfamily"/>
</dbReference>
<dbReference type="Pfam" id="PF02954">
    <property type="entry name" value="HTH_8"/>
    <property type="match status" value="1"/>
</dbReference>
<keyword evidence="1" id="KW-0547">Nucleotide-binding</keyword>
<dbReference type="InterPro" id="IPR058031">
    <property type="entry name" value="AAA_lid_NorR"/>
</dbReference>
<evidence type="ECO:0000256" key="4">
    <source>
        <dbReference type="ARBA" id="ARBA00023125"/>
    </source>
</evidence>
<dbReference type="SMART" id="SM00448">
    <property type="entry name" value="REC"/>
    <property type="match status" value="1"/>
</dbReference>
<evidence type="ECO:0000259" key="8">
    <source>
        <dbReference type="PROSITE" id="PS50110"/>
    </source>
</evidence>
<evidence type="ECO:0000256" key="6">
    <source>
        <dbReference type="PROSITE-ProRule" id="PRU00169"/>
    </source>
</evidence>
<protein>
    <submittedName>
        <fullName evidence="9">Sigma-54-dependent Fis family transcriptional regulator</fullName>
    </submittedName>
</protein>
<evidence type="ECO:0000256" key="2">
    <source>
        <dbReference type="ARBA" id="ARBA00022840"/>
    </source>
</evidence>
<dbReference type="RefSeq" id="WP_213641341.1">
    <property type="nucleotide sequence ID" value="NZ_JADPMV010000002.1"/>
</dbReference>
<dbReference type="InterPro" id="IPR003593">
    <property type="entry name" value="AAA+_ATPase"/>
</dbReference>
<dbReference type="InterPro" id="IPR002197">
    <property type="entry name" value="HTH_Fis"/>
</dbReference>
<comment type="caution">
    <text evidence="9">The sequence shown here is derived from an EMBL/GenBank/DDBJ whole genome shotgun (WGS) entry which is preliminary data.</text>
</comment>
<keyword evidence="5" id="KW-0804">Transcription</keyword>
<sequence length="479" mass="52528">MRESGANTSVLLVEDSLPLATLYREYLDAKGYDVVHAASGKDALLALGEARFQLVLLDLSLPDMHGFEVLRFINEKAIDVAVVVVTANDSASVAMDAVHLGAVDFLTKPIDASRLLVTVNNVLKQHRLEDMLDSYQQCYEREQFEGLVGASPVMQGVYRVIESAASSRASIFITGESGTGKELCAEAVHRLSDRAGQAFLTINCAAIPRDLMESEIFGHVKGAFTGAHSERDGAATLADGGTLFLDELCEMDLDLQSKLLRFIQSGTFQKVGSSVSQQVDIRFVCATNRDPLEEVRAGRFREDLYYRLHVIPLRLPPLRERGGDCLLIARKLLQDICARENKAFQGFSKEVEAIMRAYPWPGNVRELENVIMNMVVLGEGEQLTVEMLPESLHAILQKGVVDTQGSSPAARTRPAASAAEREDQEISPLWLEEKRIIERAIAICGGNLPKAAALLEVSASTLYRKRQAWEKAAVDAVLG</sequence>
<dbReference type="SUPFAM" id="SSF52172">
    <property type="entry name" value="CheY-like"/>
    <property type="match status" value="1"/>
</dbReference>
<dbReference type="InterPro" id="IPR025944">
    <property type="entry name" value="Sigma_54_int_dom_CS"/>
</dbReference>
<dbReference type="PROSITE" id="PS00676">
    <property type="entry name" value="SIGMA54_INTERACT_2"/>
    <property type="match status" value="1"/>
</dbReference>
<accession>A0ABS5Q5R0</accession>
<keyword evidence="4" id="KW-0238">DNA-binding</keyword>
<dbReference type="InterPro" id="IPR025943">
    <property type="entry name" value="Sigma_54_int_dom_ATP-bd_2"/>
</dbReference>
<dbReference type="Pfam" id="PF25601">
    <property type="entry name" value="AAA_lid_14"/>
    <property type="match status" value="1"/>
</dbReference>
<feature type="modified residue" description="4-aspartylphosphate" evidence="6">
    <location>
        <position position="58"/>
    </location>
</feature>
<dbReference type="PROSITE" id="PS50045">
    <property type="entry name" value="SIGMA54_INTERACT_4"/>
    <property type="match status" value="1"/>
</dbReference>
<dbReference type="InterPro" id="IPR009057">
    <property type="entry name" value="Homeodomain-like_sf"/>
</dbReference>
<evidence type="ECO:0000313" key="10">
    <source>
        <dbReference type="Proteomes" id="UP001196601"/>
    </source>
</evidence>
<evidence type="ECO:0000256" key="5">
    <source>
        <dbReference type="ARBA" id="ARBA00023163"/>
    </source>
</evidence>
<dbReference type="SUPFAM" id="SSF52540">
    <property type="entry name" value="P-loop containing nucleoside triphosphate hydrolases"/>
    <property type="match status" value="1"/>
</dbReference>
<evidence type="ECO:0000256" key="1">
    <source>
        <dbReference type="ARBA" id="ARBA00022741"/>
    </source>
</evidence>
<reference evidence="9 10" key="1">
    <citation type="journal article" date="2021" name="Syst. Appl. Microbiol.">
        <title>Pseudomonas lalucatii sp. nov. isolated from Vallgornera, a karstic cave in Mallorca, Western Mediterranean.</title>
        <authorList>
            <person name="Busquets A."/>
            <person name="Mulet M."/>
            <person name="Gomila M."/>
            <person name="Garcia-Valdes E."/>
        </authorList>
    </citation>
    <scope>NUCLEOTIDE SEQUENCE [LARGE SCALE GENOMIC DNA]</scope>
    <source>
        <strain evidence="9 10">R1b54</strain>
    </source>
</reference>
<keyword evidence="6" id="KW-0597">Phosphoprotein</keyword>
<dbReference type="Gene3D" id="3.40.50.300">
    <property type="entry name" value="P-loop containing nucleotide triphosphate hydrolases"/>
    <property type="match status" value="1"/>
</dbReference>
<dbReference type="EMBL" id="JADPMV010000002">
    <property type="protein sequence ID" value="MBS7663984.1"/>
    <property type="molecule type" value="Genomic_DNA"/>
</dbReference>
<proteinExistence type="predicted"/>
<organism evidence="9 10">
    <name type="scientific">Pseudomonas lalucatii</name>
    <dbReference type="NCBI Taxonomy" id="1424203"/>
    <lineage>
        <taxon>Bacteria</taxon>
        <taxon>Pseudomonadati</taxon>
        <taxon>Pseudomonadota</taxon>
        <taxon>Gammaproteobacteria</taxon>
        <taxon>Pseudomonadales</taxon>
        <taxon>Pseudomonadaceae</taxon>
        <taxon>Pseudomonas</taxon>
    </lineage>
</organism>
<dbReference type="Gene3D" id="1.10.8.60">
    <property type="match status" value="1"/>
</dbReference>
<dbReference type="Gene3D" id="1.10.10.60">
    <property type="entry name" value="Homeodomain-like"/>
    <property type="match status" value="1"/>
</dbReference>
<evidence type="ECO:0000259" key="7">
    <source>
        <dbReference type="PROSITE" id="PS50045"/>
    </source>
</evidence>
<dbReference type="InterPro" id="IPR002078">
    <property type="entry name" value="Sigma_54_int"/>
</dbReference>
<dbReference type="CDD" id="cd00009">
    <property type="entry name" value="AAA"/>
    <property type="match status" value="1"/>
</dbReference>
<feature type="domain" description="Response regulatory" evidence="8">
    <location>
        <begin position="9"/>
        <end position="123"/>
    </location>
</feature>
<dbReference type="PANTHER" id="PTHR32071:SF117">
    <property type="entry name" value="PTS-DEPENDENT DIHYDROXYACETONE KINASE OPERON REGULATORY PROTEIN-RELATED"/>
    <property type="match status" value="1"/>
</dbReference>
<dbReference type="PROSITE" id="PS00688">
    <property type="entry name" value="SIGMA54_INTERACT_3"/>
    <property type="match status" value="1"/>
</dbReference>
<feature type="domain" description="Sigma-54 factor interaction" evidence="7">
    <location>
        <begin position="147"/>
        <end position="376"/>
    </location>
</feature>
<dbReference type="InterPro" id="IPR027417">
    <property type="entry name" value="P-loop_NTPase"/>
</dbReference>
<dbReference type="SMART" id="SM00382">
    <property type="entry name" value="AAA"/>
    <property type="match status" value="1"/>
</dbReference>
<gene>
    <name evidence="9" type="ORF">I0D00_18835</name>
</gene>
<evidence type="ECO:0000313" key="9">
    <source>
        <dbReference type="EMBL" id="MBS7663984.1"/>
    </source>
</evidence>
<keyword evidence="2" id="KW-0067">ATP-binding</keyword>
<dbReference type="PROSITE" id="PS50110">
    <property type="entry name" value="RESPONSE_REGULATORY"/>
    <property type="match status" value="1"/>
</dbReference>
<dbReference type="Pfam" id="PF00158">
    <property type="entry name" value="Sigma54_activat"/>
    <property type="match status" value="1"/>
</dbReference>